<dbReference type="GO" id="GO:0051321">
    <property type="term" value="P:meiotic cell cycle"/>
    <property type="evidence" value="ECO:0007669"/>
    <property type="project" value="UniProtKB-KW"/>
</dbReference>
<dbReference type="OrthoDB" id="1928087at2759"/>
<dbReference type="InterPro" id="IPR036570">
    <property type="entry name" value="HORMA_dom_sf"/>
</dbReference>
<dbReference type="PANTHER" id="PTHR48225:SF7">
    <property type="entry name" value="MEIOSIS-SPECIFIC PROTEIN HOP1"/>
    <property type="match status" value="1"/>
</dbReference>
<comment type="caution">
    <text evidence="7">The sequence shown here is derived from an EMBL/GenBank/DDBJ whole genome shotgun (WGS) entry which is preliminary data.</text>
</comment>
<sequence>MYIQKQEYDSIYIICLTFSCIAYLRNLFDDDCFENIHIDGLNLKKVRNCDDNTSLFLQWIDEGIRDALVNKYLKKIIMLIYESSQKEVIETYTYDITYEGNEGENNLLKKLCVLTQTLKPLPKMKYIYFKLIYTENTPND</sequence>
<gene>
    <name evidence="7" type="ORF">SLOPH_2625</name>
</gene>
<dbReference type="SUPFAM" id="SSF56019">
    <property type="entry name" value="The spindle assembly checkpoint protein mad2"/>
    <property type="match status" value="1"/>
</dbReference>
<dbReference type="Proteomes" id="UP000014978">
    <property type="component" value="Unassembled WGS sequence"/>
</dbReference>
<proteinExistence type="predicted"/>
<evidence type="ECO:0000256" key="1">
    <source>
        <dbReference type="ARBA" id="ARBA00004123"/>
    </source>
</evidence>
<dbReference type="STRING" id="1358809.S7W973"/>
<feature type="domain" description="HORMA" evidence="6">
    <location>
        <begin position="4"/>
        <end position="140"/>
    </location>
</feature>
<dbReference type="Gene3D" id="3.30.900.10">
    <property type="entry name" value="HORMA domain"/>
    <property type="match status" value="2"/>
</dbReference>
<dbReference type="InParanoid" id="S7W973"/>
<dbReference type="AlphaFoldDB" id="S7W973"/>
<dbReference type="GO" id="GO:0005634">
    <property type="term" value="C:nucleus"/>
    <property type="evidence" value="ECO:0007669"/>
    <property type="project" value="UniProtKB-SubCell"/>
</dbReference>
<dbReference type="GO" id="GO:0005694">
    <property type="term" value="C:chromosome"/>
    <property type="evidence" value="ECO:0007669"/>
    <property type="project" value="UniProtKB-SubCell"/>
</dbReference>
<accession>S7W973</accession>
<evidence type="ECO:0000259" key="6">
    <source>
        <dbReference type="PROSITE" id="PS50815"/>
    </source>
</evidence>
<keyword evidence="8" id="KW-1185">Reference proteome</keyword>
<evidence type="ECO:0000256" key="5">
    <source>
        <dbReference type="ARBA" id="ARBA00023254"/>
    </source>
</evidence>
<evidence type="ECO:0000256" key="2">
    <source>
        <dbReference type="ARBA" id="ARBA00004286"/>
    </source>
</evidence>
<dbReference type="PROSITE" id="PS50815">
    <property type="entry name" value="HORMA"/>
    <property type="match status" value="1"/>
</dbReference>
<dbReference type="HOGENOM" id="CLU_1836448_0_0_1"/>
<evidence type="ECO:0000313" key="8">
    <source>
        <dbReference type="Proteomes" id="UP000014978"/>
    </source>
</evidence>
<dbReference type="Pfam" id="PF02301">
    <property type="entry name" value="HORMA"/>
    <property type="match status" value="2"/>
</dbReference>
<keyword evidence="3" id="KW-0158">Chromosome</keyword>
<evidence type="ECO:0000256" key="4">
    <source>
        <dbReference type="ARBA" id="ARBA00023242"/>
    </source>
</evidence>
<dbReference type="InterPro" id="IPR051294">
    <property type="entry name" value="HORMA_MeioticProgression"/>
</dbReference>
<organism evidence="7 8">
    <name type="scientific">Spraguea lophii (strain 42_110)</name>
    <name type="common">Microsporidian parasite</name>
    <dbReference type="NCBI Taxonomy" id="1358809"/>
    <lineage>
        <taxon>Eukaryota</taxon>
        <taxon>Fungi</taxon>
        <taxon>Fungi incertae sedis</taxon>
        <taxon>Microsporidia</taxon>
        <taxon>Spragueidae</taxon>
        <taxon>Spraguea</taxon>
    </lineage>
</organism>
<evidence type="ECO:0000256" key="3">
    <source>
        <dbReference type="ARBA" id="ARBA00022454"/>
    </source>
</evidence>
<dbReference type="VEuPathDB" id="MicrosporidiaDB:SLOPH_2625"/>
<dbReference type="PANTHER" id="PTHR48225">
    <property type="entry name" value="HORMA DOMAIN-CONTAINING PROTEIN 1"/>
    <property type="match status" value="1"/>
</dbReference>
<dbReference type="EMBL" id="ATCN01000260">
    <property type="protein sequence ID" value="EPR79426.1"/>
    <property type="molecule type" value="Genomic_DNA"/>
</dbReference>
<feature type="non-terminal residue" evidence="7">
    <location>
        <position position="140"/>
    </location>
</feature>
<dbReference type="InterPro" id="IPR003511">
    <property type="entry name" value="HORMA_dom"/>
</dbReference>
<name>S7W973_SPRLO</name>
<evidence type="ECO:0000313" key="7">
    <source>
        <dbReference type="EMBL" id="EPR79426.1"/>
    </source>
</evidence>
<comment type="subcellular location">
    <subcellularLocation>
        <location evidence="2">Chromosome</location>
    </subcellularLocation>
    <subcellularLocation>
        <location evidence="1">Nucleus</location>
    </subcellularLocation>
</comment>
<keyword evidence="4" id="KW-0539">Nucleus</keyword>
<dbReference type="PROSITE" id="PS51257">
    <property type="entry name" value="PROKAR_LIPOPROTEIN"/>
    <property type="match status" value="1"/>
</dbReference>
<reference evidence="8" key="1">
    <citation type="journal article" date="2013" name="PLoS Genet.">
        <title>The genome of Spraguea lophii and the basis of host-microsporidian interactions.</title>
        <authorList>
            <person name="Campbell S.E."/>
            <person name="Williams T.A."/>
            <person name="Yousuf A."/>
            <person name="Soanes D.M."/>
            <person name="Paszkiewicz K.H."/>
            <person name="Williams B.A.P."/>
        </authorList>
    </citation>
    <scope>NUCLEOTIDE SEQUENCE [LARGE SCALE GENOMIC DNA]</scope>
    <source>
        <strain evidence="8">42_110</strain>
    </source>
</reference>
<keyword evidence="5" id="KW-0469">Meiosis</keyword>
<protein>
    <submittedName>
        <fullName evidence="7">HORMA domain-containing protein</fullName>
    </submittedName>
</protein>